<evidence type="ECO:0000256" key="4">
    <source>
        <dbReference type="ARBA" id="ARBA00038303"/>
    </source>
</evidence>
<name>A0A1I4EI84_9GAMM</name>
<evidence type="ECO:0000313" key="7">
    <source>
        <dbReference type="Proteomes" id="UP000198725"/>
    </source>
</evidence>
<feature type="binding site" evidence="5">
    <location>
        <position position="74"/>
    </location>
    <ligand>
        <name>S-adenosyl-L-methionine</name>
        <dbReference type="ChEBI" id="CHEBI:59789"/>
    </ligand>
</feature>
<comment type="similarity">
    <text evidence="4 5">Belongs to the RNA methyltransferase RlmH family.</text>
</comment>
<keyword evidence="5" id="KW-0963">Cytoplasm</keyword>
<feature type="binding site" evidence="5">
    <location>
        <position position="105"/>
    </location>
    <ligand>
        <name>S-adenosyl-L-methionine</name>
        <dbReference type="ChEBI" id="CHEBI:59789"/>
    </ligand>
</feature>
<dbReference type="EMBL" id="FOSR01000012">
    <property type="protein sequence ID" value="SFL04760.1"/>
    <property type="molecule type" value="Genomic_DNA"/>
</dbReference>
<dbReference type="Gene3D" id="3.40.1280.10">
    <property type="match status" value="1"/>
</dbReference>
<dbReference type="EC" id="2.1.1.177" evidence="5"/>
<dbReference type="HAMAP" id="MF_00658">
    <property type="entry name" value="23SrRNA_methyltr_H"/>
    <property type="match status" value="1"/>
</dbReference>
<keyword evidence="2 5" id="KW-0808">Transferase</keyword>
<evidence type="ECO:0000256" key="5">
    <source>
        <dbReference type="HAMAP-Rule" id="MF_00658"/>
    </source>
</evidence>
<dbReference type="Proteomes" id="UP000198725">
    <property type="component" value="Unassembled WGS sequence"/>
</dbReference>
<comment type="function">
    <text evidence="5">Specifically methylates the pseudouridine at position 1915 (m3Psi1915) in 23S rRNA.</text>
</comment>
<evidence type="ECO:0000256" key="1">
    <source>
        <dbReference type="ARBA" id="ARBA00022603"/>
    </source>
</evidence>
<keyword evidence="1 5" id="KW-0489">Methyltransferase</keyword>
<feature type="binding site" evidence="5">
    <location>
        <begin position="124"/>
        <end position="129"/>
    </location>
    <ligand>
        <name>S-adenosyl-L-methionine</name>
        <dbReference type="ChEBI" id="CHEBI:59789"/>
    </ligand>
</feature>
<dbReference type="GO" id="GO:0070038">
    <property type="term" value="F:rRNA (pseudouridine-N3-)-methyltransferase activity"/>
    <property type="evidence" value="ECO:0007669"/>
    <property type="project" value="UniProtKB-UniRule"/>
</dbReference>
<keyword evidence="5" id="KW-0698">rRNA processing</keyword>
<evidence type="ECO:0000313" key="6">
    <source>
        <dbReference type="EMBL" id="SFL04760.1"/>
    </source>
</evidence>
<dbReference type="SUPFAM" id="SSF75217">
    <property type="entry name" value="alpha/beta knot"/>
    <property type="match status" value="1"/>
</dbReference>
<dbReference type="GO" id="GO:0005737">
    <property type="term" value="C:cytoplasm"/>
    <property type="evidence" value="ECO:0007669"/>
    <property type="project" value="UniProtKB-SubCell"/>
</dbReference>
<gene>
    <name evidence="5" type="primary">rlmH</name>
    <name evidence="6" type="ORF">SAMN05192579_11281</name>
</gene>
<accession>A0A1I4EI84</accession>
<keyword evidence="7" id="KW-1185">Reference proteome</keyword>
<dbReference type="Pfam" id="PF02590">
    <property type="entry name" value="SPOUT_MTase"/>
    <property type="match status" value="1"/>
</dbReference>
<dbReference type="CDD" id="cd18081">
    <property type="entry name" value="RlmH-like"/>
    <property type="match status" value="1"/>
</dbReference>
<dbReference type="InterPro" id="IPR029026">
    <property type="entry name" value="tRNA_m1G_MTases_N"/>
</dbReference>
<protein>
    <recommendedName>
        <fullName evidence="5">Ribosomal RNA large subunit methyltransferase H</fullName>
        <ecNumber evidence="5">2.1.1.177</ecNumber>
    </recommendedName>
    <alternativeName>
        <fullName evidence="5">23S rRNA (pseudouridine1915-N3)-methyltransferase</fullName>
    </alternativeName>
    <alternativeName>
        <fullName evidence="5">23S rRNA m3Psi1915 methyltransferase</fullName>
    </alternativeName>
    <alternativeName>
        <fullName evidence="5">rRNA (pseudouridine-N3-)-methyltransferase RlmH</fullName>
    </alternativeName>
</protein>
<organism evidence="6 7">
    <name type="scientific">Rhodanobacter glycinis</name>
    <dbReference type="NCBI Taxonomy" id="582702"/>
    <lineage>
        <taxon>Bacteria</taxon>
        <taxon>Pseudomonadati</taxon>
        <taxon>Pseudomonadota</taxon>
        <taxon>Gammaproteobacteria</taxon>
        <taxon>Lysobacterales</taxon>
        <taxon>Rhodanobacteraceae</taxon>
        <taxon>Rhodanobacter</taxon>
    </lineage>
</organism>
<evidence type="ECO:0000256" key="2">
    <source>
        <dbReference type="ARBA" id="ARBA00022679"/>
    </source>
</evidence>
<comment type="subcellular location">
    <subcellularLocation>
        <location evidence="5">Cytoplasm</location>
    </subcellularLocation>
</comment>
<dbReference type="NCBIfam" id="NF000986">
    <property type="entry name" value="PRK00103.1-4"/>
    <property type="match status" value="1"/>
</dbReference>
<dbReference type="PIRSF" id="PIRSF004505">
    <property type="entry name" value="MT_bac"/>
    <property type="match status" value="1"/>
</dbReference>
<dbReference type="PANTHER" id="PTHR33603:SF1">
    <property type="entry name" value="RIBOSOMAL RNA LARGE SUBUNIT METHYLTRANSFERASE H"/>
    <property type="match status" value="1"/>
</dbReference>
<keyword evidence="3 5" id="KW-0949">S-adenosyl-L-methionine</keyword>
<dbReference type="InterPro" id="IPR003742">
    <property type="entry name" value="RlmH-like"/>
</dbReference>
<dbReference type="InterPro" id="IPR029028">
    <property type="entry name" value="Alpha/beta_knot_MTases"/>
</dbReference>
<comment type="subunit">
    <text evidence="5">Homodimer.</text>
</comment>
<dbReference type="AlphaFoldDB" id="A0A1I4EI84"/>
<dbReference type="RefSeq" id="WP_008214903.1">
    <property type="nucleotide sequence ID" value="NZ_FOSR01000012.1"/>
</dbReference>
<dbReference type="NCBIfam" id="TIGR00246">
    <property type="entry name" value="tRNA_RlmH_YbeA"/>
    <property type="match status" value="1"/>
</dbReference>
<evidence type="ECO:0000256" key="3">
    <source>
        <dbReference type="ARBA" id="ARBA00022691"/>
    </source>
</evidence>
<comment type="catalytic activity">
    <reaction evidence="5">
        <text>pseudouridine(1915) in 23S rRNA + S-adenosyl-L-methionine = N(3)-methylpseudouridine(1915) in 23S rRNA + S-adenosyl-L-homocysteine + H(+)</text>
        <dbReference type="Rhea" id="RHEA:42752"/>
        <dbReference type="Rhea" id="RHEA-COMP:10221"/>
        <dbReference type="Rhea" id="RHEA-COMP:10222"/>
        <dbReference type="ChEBI" id="CHEBI:15378"/>
        <dbReference type="ChEBI" id="CHEBI:57856"/>
        <dbReference type="ChEBI" id="CHEBI:59789"/>
        <dbReference type="ChEBI" id="CHEBI:65314"/>
        <dbReference type="ChEBI" id="CHEBI:74486"/>
        <dbReference type="EC" id="2.1.1.177"/>
    </reaction>
</comment>
<dbReference type="PANTHER" id="PTHR33603">
    <property type="entry name" value="METHYLTRANSFERASE"/>
    <property type="match status" value="1"/>
</dbReference>
<sequence>MTRARIIAVGERMPGWVAEGFAEYRKRLSHELPLELIELKPGVRGKGRDDVRAMQDEGAAILAALPRDTHVVALDGHGKAWSSEELAEQLAKWRMAGRDLAFLIGGPDGHAAEVLARADQRWSLGPLTLPHMLVRLVLAEQLYRATTIMAGHPYHRA</sequence>
<proteinExistence type="inferred from homology"/>
<reference evidence="7" key="1">
    <citation type="submission" date="2016-10" db="EMBL/GenBank/DDBJ databases">
        <authorList>
            <person name="Varghese N."/>
            <person name="Submissions S."/>
        </authorList>
    </citation>
    <scope>NUCLEOTIDE SEQUENCE [LARGE SCALE GENOMIC DNA]</scope>
    <source>
        <strain evidence="7">MO64</strain>
    </source>
</reference>